<comment type="subcellular location">
    <subcellularLocation>
        <location evidence="16">Cell inner membrane</location>
        <topology evidence="16">Single-pass membrane protein</topology>
    </subcellularLocation>
    <subcellularLocation>
        <location evidence="1">Membrane</location>
    </subcellularLocation>
</comment>
<dbReference type="HAMAP" id="MF_02080">
    <property type="entry name" value="FtsI_transpept"/>
    <property type="match status" value="1"/>
</dbReference>
<dbReference type="Gene3D" id="3.30.450.330">
    <property type="match status" value="1"/>
</dbReference>
<sequence>MIGYLAIRLRHFSPFATAALMQKKRHPKDVTFSASPVLQTRMPMWRSKLVVIMITGAFLGLTARAFWIAGPGNSFYLAQGEKRYEHTIAMPAVRGKIEDRDGRVLATSLPMRTIWAVPAEVPDDLPASDIAQAGKLLDMPAKELQSKLAGERKFVYIKRQVSPEVGKQIEALGIPGVYESNEFKRFYPEGEVAAHVVGFTNVEDRGQEGMELGEEPALEGTSGVHRVIKDRIGHTIQDLDDSMPPRDGKNIRLTLDTRVQYIAYEALKNAVERTGAHAATAVVLDARSGQVLALANLPTYNPNDRAHLTGEQLRNRALTDVFEPGSILKPFTMALALDLHRVTPTTLIDTGPGRFSFEGSTITDDSANGVLTAAGVIQKSSNIGMTKISTMLRAEEMWDMFTEIGLGQPPKLGFPGAVSGRLRPFKSWRRIEQATMAYGYGVSASLFQLARAYTIFANDGVLVPVSIIKNDGPPAQGVRVIDARTAQEVRQMLAAVVDAGGTAQTAQVAGYSIGGKTGTAYKAGPHGYERGKYRASFVGIAPLSAPRLVIAVSIDEPKASQHFGGQAAGPAFAEIASQALPLLGIRPDLPVRPGVVIAAPTEAPPIDSSHG</sequence>
<dbReference type="EC" id="3.4.16.4" evidence="16"/>
<evidence type="ECO:0000256" key="5">
    <source>
        <dbReference type="ARBA" id="ARBA00022645"/>
    </source>
</evidence>
<protein>
    <recommendedName>
        <fullName evidence="16">Peptidoglycan D,D-transpeptidase FtsI</fullName>
        <ecNumber evidence="16">3.4.16.4</ecNumber>
    </recommendedName>
    <alternativeName>
        <fullName evidence="16">Penicillin-binding protein 3</fullName>
        <shortName evidence="16">PBP-3</shortName>
    </alternativeName>
</protein>
<comment type="catalytic activity">
    <reaction evidence="16">
        <text>Preferential cleavage: (Ac)2-L-Lys-D-Ala-|-D-Ala. Also transpeptidation of peptidyl-alanyl moieties that are N-acyl substituents of D-alanine.</text>
        <dbReference type="EC" id="3.4.16.4"/>
    </reaction>
</comment>
<keyword evidence="7 16" id="KW-0812">Transmembrane</keyword>
<dbReference type="Pfam" id="PF00905">
    <property type="entry name" value="Transpeptidase"/>
    <property type="match status" value="1"/>
</dbReference>
<feature type="transmembrane region" description="Helical" evidence="16">
    <location>
        <begin position="49"/>
        <end position="69"/>
    </location>
</feature>
<organism evidence="19 20">
    <name type="scientific">Pandoraea terrae</name>
    <dbReference type="NCBI Taxonomy" id="1537710"/>
    <lineage>
        <taxon>Bacteria</taxon>
        <taxon>Pseudomonadati</taxon>
        <taxon>Pseudomonadota</taxon>
        <taxon>Betaproteobacteria</taxon>
        <taxon>Burkholderiales</taxon>
        <taxon>Burkholderiaceae</taxon>
        <taxon>Pandoraea</taxon>
    </lineage>
</organism>
<evidence type="ECO:0000259" key="18">
    <source>
        <dbReference type="Pfam" id="PF03717"/>
    </source>
</evidence>
<feature type="active site" description="Acyl-ester intermediate" evidence="16">
    <location>
        <position position="326"/>
    </location>
</feature>
<name>A0A5E4UIS0_9BURK</name>
<keyword evidence="14 16" id="KW-0131">Cell cycle</keyword>
<dbReference type="GO" id="GO:0005886">
    <property type="term" value="C:plasma membrane"/>
    <property type="evidence" value="ECO:0007669"/>
    <property type="project" value="UniProtKB-SubCell"/>
</dbReference>
<evidence type="ECO:0000256" key="12">
    <source>
        <dbReference type="ARBA" id="ARBA00023136"/>
    </source>
</evidence>
<feature type="domain" description="Penicillin-binding protein dimerisation" evidence="18">
    <location>
        <begin position="91"/>
        <end position="237"/>
    </location>
</feature>
<comment type="pathway">
    <text evidence="16">Cell wall biogenesis; peptidoglycan biosynthesis.</text>
</comment>
<keyword evidence="6 16" id="KW-0645">Protease</keyword>
<dbReference type="GO" id="GO:0009252">
    <property type="term" value="P:peptidoglycan biosynthetic process"/>
    <property type="evidence" value="ECO:0007669"/>
    <property type="project" value="UniProtKB-UniRule"/>
</dbReference>
<dbReference type="Proteomes" id="UP000414233">
    <property type="component" value="Unassembled WGS sequence"/>
</dbReference>
<dbReference type="SUPFAM" id="SSF56601">
    <property type="entry name" value="beta-lactamase/transpeptidase-like"/>
    <property type="match status" value="1"/>
</dbReference>
<dbReference type="Pfam" id="PF03717">
    <property type="entry name" value="PBP_dimer"/>
    <property type="match status" value="1"/>
</dbReference>
<dbReference type="InterPro" id="IPR036138">
    <property type="entry name" value="PBP_dimer_sf"/>
</dbReference>
<dbReference type="GO" id="GO:0008658">
    <property type="term" value="F:penicillin binding"/>
    <property type="evidence" value="ECO:0007669"/>
    <property type="project" value="InterPro"/>
</dbReference>
<dbReference type="GO" id="GO:0000917">
    <property type="term" value="P:division septum assembly"/>
    <property type="evidence" value="ECO:0007669"/>
    <property type="project" value="UniProtKB-KW"/>
</dbReference>
<dbReference type="AlphaFoldDB" id="A0A5E4UIS0"/>
<feature type="domain" description="Penicillin-binding protein transpeptidase" evidence="17">
    <location>
        <begin position="280"/>
        <end position="575"/>
    </location>
</feature>
<dbReference type="GO" id="GO:0009002">
    <property type="term" value="F:serine-type D-Ala-D-Ala carboxypeptidase activity"/>
    <property type="evidence" value="ECO:0007669"/>
    <property type="project" value="UniProtKB-UniRule"/>
</dbReference>
<evidence type="ECO:0000256" key="9">
    <source>
        <dbReference type="ARBA" id="ARBA00022960"/>
    </source>
</evidence>
<keyword evidence="4 16" id="KW-0132">Cell division</keyword>
<keyword evidence="12 16" id="KW-0472">Membrane</keyword>
<dbReference type="SUPFAM" id="SSF56519">
    <property type="entry name" value="Penicillin binding protein dimerisation domain"/>
    <property type="match status" value="1"/>
</dbReference>
<dbReference type="Gene3D" id="1.10.150.770">
    <property type="match status" value="1"/>
</dbReference>
<keyword evidence="2 16" id="KW-1003">Cell membrane</keyword>
<reference evidence="19 20" key="1">
    <citation type="submission" date="2019-08" db="EMBL/GenBank/DDBJ databases">
        <authorList>
            <person name="Peeters C."/>
        </authorList>
    </citation>
    <scope>NUCLEOTIDE SEQUENCE [LARGE SCALE GENOMIC DNA]</scope>
    <source>
        <strain evidence="19 20">LMG 30175</strain>
    </source>
</reference>
<dbReference type="InterPro" id="IPR005311">
    <property type="entry name" value="PBP_dimer"/>
</dbReference>
<evidence type="ECO:0000256" key="6">
    <source>
        <dbReference type="ARBA" id="ARBA00022670"/>
    </source>
</evidence>
<dbReference type="PANTHER" id="PTHR30627">
    <property type="entry name" value="PEPTIDOGLYCAN D,D-TRANSPEPTIDASE"/>
    <property type="match status" value="1"/>
</dbReference>
<evidence type="ECO:0000259" key="17">
    <source>
        <dbReference type="Pfam" id="PF00905"/>
    </source>
</evidence>
<evidence type="ECO:0000256" key="2">
    <source>
        <dbReference type="ARBA" id="ARBA00022475"/>
    </source>
</evidence>
<dbReference type="GO" id="GO:0006508">
    <property type="term" value="P:proteolysis"/>
    <property type="evidence" value="ECO:0007669"/>
    <property type="project" value="UniProtKB-KW"/>
</dbReference>
<dbReference type="GO" id="GO:0071555">
    <property type="term" value="P:cell wall organization"/>
    <property type="evidence" value="ECO:0007669"/>
    <property type="project" value="UniProtKB-KW"/>
</dbReference>
<dbReference type="UniPathway" id="UPA00219"/>
<comment type="similarity">
    <text evidence="16">Belongs to the transpeptidase family. FtsI subfamily.</text>
</comment>
<keyword evidence="3 16" id="KW-0997">Cell inner membrane</keyword>
<evidence type="ECO:0000313" key="19">
    <source>
        <dbReference type="EMBL" id="VVD99937.1"/>
    </source>
</evidence>
<proteinExistence type="inferred from homology"/>
<evidence type="ECO:0000256" key="14">
    <source>
        <dbReference type="ARBA" id="ARBA00023306"/>
    </source>
</evidence>
<dbReference type="InterPro" id="IPR012338">
    <property type="entry name" value="Beta-lactam/transpept-like"/>
</dbReference>
<dbReference type="InterPro" id="IPR001460">
    <property type="entry name" value="PCN-bd_Tpept"/>
</dbReference>
<dbReference type="PANTHER" id="PTHR30627:SF1">
    <property type="entry name" value="PEPTIDOGLYCAN D,D-TRANSPEPTIDASE FTSI"/>
    <property type="match status" value="1"/>
</dbReference>
<dbReference type="EMBL" id="CABPRZ010000007">
    <property type="protein sequence ID" value="VVD99937.1"/>
    <property type="molecule type" value="Genomic_DNA"/>
</dbReference>
<evidence type="ECO:0000256" key="7">
    <source>
        <dbReference type="ARBA" id="ARBA00022692"/>
    </source>
</evidence>
<evidence type="ECO:0000256" key="15">
    <source>
        <dbReference type="ARBA" id="ARBA00023316"/>
    </source>
</evidence>
<keyword evidence="9 16" id="KW-0133">Cell shape</keyword>
<comment type="function">
    <text evidence="16">Catalyzes cross-linking of the peptidoglycan cell wall at the division septum.</text>
</comment>
<keyword evidence="8 16" id="KW-0378">Hydrolase</keyword>
<accession>A0A5E4UIS0</accession>
<dbReference type="Gene3D" id="3.40.710.10">
    <property type="entry name" value="DD-peptidase/beta-lactamase superfamily"/>
    <property type="match status" value="1"/>
</dbReference>
<dbReference type="InterPro" id="IPR037532">
    <property type="entry name" value="FtsI_transpept"/>
</dbReference>
<keyword evidence="15 16" id="KW-0961">Cell wall biogenesis/degradation</keyword>
<keyword evidence="13 16" id="KW-0717">Septation</keyword>
<dbReference type="Gene3D" id="3.90.1310.10">
    <property type="entry name" value="Penicillin-binding protein 2a (Domain 2)"/>
    <property type="match status" value="1"/>
</dbReference>
<evidence type="ECO:0000256" key="10">
    <source>
        <dbReference type="ARBA" id="ARBA00022984"/>
    </source>
</evidence>
<gene>
    <name evidence="16" type="primary">ftsI</name>
    <name evidence="19" type="ORF">PTE30175_02001</name>
</gene>
<evidence type="ECO:0000256" key="13">
    <source>
        <dbReference type="ARBA" id="ARBA00023210"/>
    </source>
</evidence>
<evidence type="ECO:0000256" key="8">
    <source>
        <dbReference type="ARBA" id="ARBA00022801"/>
    </source>
</evidence>
<dbReference type="InterPro" id="IPR050515">
    <property type="entry name" value="Beta-lactam/transpept"/>
</dbReference>
<keyword evidence="20" id="KW-1185">Reference proteome</keyword>
<evidence type="ECO:0000313" key="20">
    <source>
        <dbReference type="Proteomes" id="UP000414233"/>
    </source>
</evidence>
<dbReference type="GO" id="GO:0008360">
    <property type="term" value="P:regulation of cell shape"/>
    <property type="evidence" value="ECO:0007669"/>
    <property type="project" value="UniProtKB-KW"/>
</dbReference>
<keyword evidence="5 16" id="KW-0121">Carboxypeptidase</keyword>
<evidence type="ECO:0000256" key="4">
    <source>
        <dbReference type="ARBA" id="ARBA00022618"/>
    </source>
</evidence>
<dbReference type="GO" id="GO:0008955">
    <property type="term" value="F:peptidoglycan glycosyltransferase activity"/>
    <property type="evidence" value="ECO:0007669"/>
    <property type="project" value="InterPro"/>
</dbReference>
<keyword evidence="11 16" id="KW-1133">Transmembrane helix</keyword>
<keyword evidence="10 16" id="KW-0573">Peptidoglycan synthesis</keyword>
<evidence type="ECO:0000256" key="11">
    <source>
        <dbReference type="ARBA" id="ARBA00022989"/>
    </source>
</evidence>
<keyword evidence="19" id="KW-0808">Transferase</keyword>
<dbReference type="GO" id="GO:0043093">
    <property type="term" value="P:FtsZ-dependent cytokinesis"/>
    <property type="evidence" value="ECO:0007669"/>
    <property type="project" value="UniProtKB-UniRule"/>
</dbReference>
<evidence type="ECO:0000256" key="1">
    <source>
        <dbReference type="ARBA" id="ARBA00004370"/>
    </source>
</evidence>
<evidence type="ECO:0000256" key="16">
    <source>
        <dbReference type="HAMAP-Rule" id="MF_02080"/>
    </source>
</evidence>
<evidence type="ECO:0000256" key="3">
    <source>
        <dbReference type="ARBA" id="ARBA00022519"/>
    </source>
</evidence>